<dbReference type="InterPro" id="IPR055444">
    <property type="entry name" value="ARM_ECM29"/>
</dbReference>
<dbReference type="GO" id="GO:0060090">
    <property type="term" value="F:molecular adaptor activity"/>
    <property type="evidence" value="ECO:0007669"/>
    <property type="project" value="InterPro"/>
</dbReference>
<dbReference type="PANTHER" id="PTHR23346:SF19">
    <property type="entry name" value="PROTEASOME ADAPTER AND SCAFFOLD PROTEIN ECM29"/>
    <property type="match status" value="1"/>
</dbReference>
<comment type="caution">
    <text evidence="4">The sequence shown here is derived from an EMBL/GenBank/DDBJ whole genome shotgun (WGS) entry which is preliminary data.</text>
</comment>
<dbReference type="GO" id="GO:0005634">
    <property type="term" value="C:nucleus"/>
    <property type="evidence" value="ECO:0007669"/>
    <property type="project" value="TreeGrafter"/>
</dbReference>
<dbReference type="Proteomes" id="UP000233551">
    <property type="component" value="Unassembled WGS sequence"/>
</dbReference>
<evidence type="ECO:0000256" key="1">
    <source>
        <dbReference type="ARBA" id="ARBA00022737"/>
    </source>
</evidence>
<feature type="non-terminal residue" evidence="4">
    <location>
        <position position="845"/>
    </location>
</feature>
<name>A0A2I0JPH9_PUNGR</name>
<evidence type="ECO:0000313" key="4">
    <source>
        <dbReference type="EMBL" id="PKI57790.1"/>
    </source>
</evidence>
<dbReference type="Pfam" id="PF13001">
    <property type="entry name" value="ECM29_N"/>
    <property type="match status" value="1"/>
</dbReference>
<dbReference type="InterPro" id="IPR024372">
    <property type="entry name" value="Ecm29_N"/>
</dbReference>
<accession>A0A2I0JPH9</accession>
<proteinExistence type="predicted"/>
<dbReference type="STRING" id="22663.A0A2I0JPH9"/>
<evidence type="ECO:0000313" key="5">
    <source>
        <dbReference type="Proteomes" id="UP000233551"/>
    </source>
</evidence>
<dbReference type="Pfam" id="PF23702">
    <property type="entry name" value="ARM_ECM29"/>
    <property type="match status" value="1"/>
</dbReference>
<keyword evidence="1" id="KW-0677">Repeat</keyword>
<evidence type="ECO:0000259" key="2">
    <source>
        <dbReference type="Pfam" id="PF13001"/>
    </source>
</evidence>
<evidence type="ECO:0008006" key="6">
    <source>
        <dbReference type="Google" id="ProtNLM"/>
    </source>
</evidence>
<dbReference type="GO" id="GO:0043248">
    <property type="term" value="P:proteasome assembly"/>
    <property type="evidence" value="ECO:0007669"/>
    <property type="project" value="InterPro"/>
</dbReference>
<evidence type="ECO:0000259" key="3">
    <source>
        <dbReference type="Pfam" id="PF23702"/>
    </source>
</evidence>
<dbReference type="PANTHER" id="PTHR23346">
    <property type="entry name" value="TRANSLATIONAL ACTIVATOR GCN1-RELATED"/>
    <property type="match status" value="1"/>
</dbReference>
<feature type="domain" description="Proteasome component Ecm29 N-terminal" evidence="2">
    <location>
        <begin position="21"/>
        <end position="313"/>
    </location>
</feature>
<dbReference type="InterPro" id="IPR016024">
    <property type="entry name" value="ARM-type_fold"/>
</dbReference>
<dbReference type="Gene3D" id="1.25.10.10">
    <property type="entry name" value="Leucine-rich Repeat Variant"/>
    <property type="match status" value="1"/>
</dbReference>
<sequence>MADSSSSAAPARSDAETEELLDRMLTRLALCDDSKLGALLSKLLPLSISSLSTPSQAVRSKVLEILSHVNKRVKHQSEIGLPLSELWRIYMENDVALIVRNFCILYIEMAFERVDMKEKEMMAPVLVANVSKLPHQHQEIILRIASKVIGECHSNRVDPEVAAKYKALSNSRDRDLFLEFCLHAILYQPPSKGGGSPPGLSIAQANRVVGKDPFTSQSLTTRKLGLLNVIETMELDPEVVYPIYLAASADSQEAVIKRGDELLKKKASGANFDDPLLINRVFVLFHGTPVPENVAPDSRISPANSALRVKLMEKIDMAVRLFDSMKLESQSIRFAIQEATNSLSVAYKGAPAFVLNDLEPLLLKNSQEEQSEVRFCAVRWATSLFNLQHCPSRFICMLGAADSKLDIREMALEGLFPLRDELQTMNSDLHQEYPKLGAMLDYILSQQPKVLESTEVRGQRLIFPSETYIAMIKFLLKCFEAEMEQNGTIQWSSEFKSSVQTMCLLLEHAMAFEGSVELHATASKALLTIGSRVPEVIASHYATKVSWLKQLLNHTDLDTRESAARLLGLASSSLPTPASTALISELISSISGSRKPRFELYHGAVCAIGYVAADCVCKTPAVPETLFQSVLKCLVDVVNTEGATLASIAMQALGHIGLRVPLTPLINDSGPADIFMVIQEKLKKLLSGDDIKAIQKVVVSLGHICVKETSSSHLNMAIELIFSLCRSRVEDVLFAAGEALSFMWGAVPVTADTILKTNYTSLSMSSKFLMENVNSSLLDDGSKGFIEVSDDARPMVREAITRKLFDGLLYSTRKEERCAGTVSLLSLTMYCGHHSTIQQMLPEIQ</sequence>
<organism evidence="4 5">
    <name type="scientific">Punica granatum</name>
    <name type="common">Pomegranate</name>
    <dbReference type="NCBI Taxonomy" id="22663"/>
    <lineage>
        <taxon>Eukaryota</taxon>
        <taxon>Viridiplantae</taxon>
        <taxon>Streptophyta</taxon>
        <taxon>Embryophyta</taxon>
        <taxon>Tracheophyta</taxon>
        <taxon>Spermatophyta</taxon>
        <taxon>Magnoliopsida</taxon>
        <taxon>eudicotyledons</taxon>
        <taxon>Gunneridae</taxon>
        <taxon>Pentapetalae</taxon>
        <taxon>rosids</taxon>
        <taxon>malvids</taxon>
        <taxon>Myrtales</taxon>
        <taxon>Lythraceae</taxon>
        <taxon>Punica</taxon>
    </lineage>
</organism>
<dbReference type="EMBL" id="PGOL01001490">
    <property type="protein sequence ID" value="PKI57790.1"/>
    <property type="molecule type" value="Genomic_DNA"/>
</dbReference>
<gene>
    <name evidence="4" type="ORF">CRG98_021857</name>
</gene>
<feature type="domain" description="ECM29 ARM-like repeats" evidence="3">
    <location>
        <begin position="524"/>
        <end position="613"/>
    </location>
</feature>
<dbReference type="GO" id="GO:0036503">
    <property type="term" value="P:ERAD pathway"/>
    <property type="evidence" value="ECO:0007669"/>
    <property type="project" value="TreeGrafter"/>
</dbReference>
<dbReference type="InterPro" id="IPR011989">
    <property type="entry name" value="ARM-like"/>
</dbReference>
<dbReference type="AlphaFoldDB" id="A0A2I0JPH9"/>
<protein>
    <recommendedName>
        <fullName evidence="6">Proteasome-associated protein ECM29 homolog</fullName>
    </recommendedName>
</protein>
<dbReference type="GO" id="GO:0005737">
    <property type="term" value="C:cytoplasm"/>
    <property type="evidence" value="ECO:0007669"/>
    <property type="project" value="TreeGrafter"/>
</dbReference>
<reference evidence="4 5" key="1">
    <citation type="submission" date="2017-11" db="EMBL/GenBank/DDBJ databases">
        <title>De-novo sequencing of pomegranate (Punica granatum L.) genome.</title>
        <authorList>
            <person name="Akparov Z."/>
            <person name="Amiraslanov A."/>
            <person name="Hajiyeva S."/>
            <person name="Abbasov M."/>
            <person name="Kaur K."/>
            <person name="Hamwieh A."/>
            <person name="Solovyev V."/>
            <person name="Salamov A."/>
            <person name="Braich B."/>
            <person name="Kosarev P."/>
            <person name="Mahmoud A."/>
            <person name="Hajiyev E."/>
            <person name="Babayeva S."/>
            <person name="Izzatullayeva V."/>
            <person name="Mammadov A."/>
            <person name="Mammadov A."/>
            <person name="Sharifova S."/>
            <person name="Ojaghi J."/>
            <person name="Eynullazada K."/>
            <person name="Bayramov B."/>
            <person name="Abdulazimova A."/>
            <person name="Shahmuradov I."/>
        </authorList>
    </citation>
    <scope>NUCLEOTIDE SEQUENCE [LARGE SCALE GENOMIC DNA]</scope>
    <source>
        <strain evidence="5">cv. AG2017</strain>
        <tissue evidence="4">Leaf</tissue>
    </source>
</reference>
<keyword evidence="5" id="KW-1185">Reference proteome</keyword>
<dbReference type="SUPFAM" id="SSF48371">
    <property type="entry name" value="ARM repeat"/>
    <property type="match status" value="1"/>
</dbReference>